<keyword evidence="3 5" id="KW-0808">Transferase</keyword>
<protein>
    <submittedName>
        <fullName evidence="5">23S rRNA (Guanosine(2251)-2'-O)-methyltransferase RlmB</fullName>
    </submittedName>
</protein>
<comment type="similarity">
    <text evidence="1">Belongs to the class IV-like SAM-binding methyltransferase superfamily. RNA methyltransferase TrmH family.</text>
</comment>
<proteinExistence type="inferred from homology"/>
<feature type="domain" description="RNA 2-O ribose methyltransferase substrate binding" evidence="4">
    <location>
        <begin position="30"/>
        <end position="107"/>
    </location>
</feature>
<evidence type="ECO:0000313" key="6">
    <source>
        <dbReference type="Proteomes" id="UP000483018"/>
    </source>
</evidence>
<dbReference type="GO" id="GO:0005737">
    <property type="term" value="C:cytoplasm"/>
    <property type="evidence" value="ECO:0007669"/>
    <property type="project" value="UniProtKB-ARBA"/>
</dbReference>
<keyword evidence="2 5" id="KW-0489">Methyltransferase</keyword>
<dbReference type="GO" id="GO:0032259">
    <property type="term" value="P:methylation"/>
    <property type="evidence" value="ECO:0007669"/>
    <property type="project" value="UniProtKB-KW"/>
</dbReference>
<accession>A0A7C8HFF6</accession>
<dbReference type="InterPro" id="IPR053888">
    <property type="entry name" value="MRM3-like_sub_bind"/>
</dbReference>
<dbReference type="AlphaFoldDB" id="A0A7C8HFF6"/>
<dbReference type="PANTHER" id="PTHR43191:SF2">
    <property type="entry name" value="RRNA METHYLTRANSFERASE 3, MITOCHONDRIAL"/>
    <property type="match status" value="1"/>
</dbReference>
<gene>
    <name evidence="5" type="ORF">GND95_04710</name>
</gene>
<dbReference type="InterPro" id="IPR001537">
    <property type="entry name" value="SpoU_MeTrfase"/>
</dbReference>
<keyword evidence="6" id="KW-1185">Reference proteome</keyword>
<dbReference type="InterPro" id="IPR051259">
    <property type="entry name" value="rRNA_Methyltransferase"/>
</dbReference>
<dbReference type="InterPro" id="IPR013123">
    <property type="entry name" value="SpoU_subst-bd"/>
</dbReference>
<evidence type="ECO:0000259" key="4">
    <source>
        <dbReference type="SMART" id="SM00967"/>
    </source>
</evidence>
<dbReference type="Pfam" id="PF22435">
    <property type="entry name" value="MRM3-like_sub_bind"/>
    <property type="match status" value="1"/>
</dbReference>
<dbReference type="Proteomes" id="UP000483018">
    <property type="component" value="Unassembled WGS sequence"/>
</dbReference>
<reference evidence="5 6" key="1">
    <citation type="submission" date="2019-12" db="EMBL/GenBank/DDBJ databases">
        <title>Defluviitalea raffinosedens, isolated from a biogas fermenter, genome sequencing and characterization.</title>
        <authorList>
            <person name="Rettenmaier R."/>
            <person name="Schneider M."/>
            <person name="Neuhaus K."/>
            <person name="Liebl W."/>
            <person name="Zverlov V."/>
        </authorList>
    </citation>
    <scope>NUCLEOTIDE SEQUENCE [LARGE SCALE GENOMIC DNA]</scope>
    <source>
        <strain evidence="5 6">249c-K6</strain>
    </source>
</reference>
<dbReference type="EMBL" id="WSLF01000003">
    <property type="protein sequence ID" value="KAE9635673.1"/>
    <property type="molecule type" value="Genomic_DNA"/>
</dbReference>
<dbReference type="InterPro" id="IPR029028">
    <property type="entry name" value="Alpha/beta_knot_MTases"/>
</dbReference>
<dbReference type="CDD" id="cd18095">
    <property type="entry name" value="SpoU-like_rRNA-MTase"/>
    <property type="match status" value="1"/>
</dbReference>
<dbReference type="SUPFAM" id="SSF75217">
    <property type="entry name" value="alpha/beta knot"/>
    <property type="match status" value="1"/>
</dbReference>
<evidence type="ECO:0000256" key="2">
    <source>
        <dbReference type="ARBA" id="ARBA00022603"/>
    </source>
</evidence>
<dbReference type="InterPro" id="IPR029064">
    <property type="entry name" value="Ribosomal_eL30-like_sf"/>
</dbReference>
<dbReference type="Gene3D" id="3.40.1280.10">
    <property type="match status" value="1"/>
</dbReference>
<dbReference type="OrthoDB" id="9785673at2"/>
<dbReference type="InterPro" id="IPR029026">
    <property type="entry name" value="tRNA_m1G_MTases_N"/>
</dbReference>
<sequence>MIESMQNRHIKRLVGLQKSKKNRNKEKAFVVEGIKIVEEIPKDWEIDSIFVASSFKKENPSFLDRISVHRHLSENEVIEVSDKIFNAISDTMTPQGVLAICRQKSFSLEKVLTNENGFYIILEDLQDPGNLGTIIRTGDALGADGIILTKGSVDLYNPKVIRSTMGSIFHLPILTDADINDLLNELRIRNISTLSAHLKGEKYPYQCDLRKNIALIIGNEANGIKDSTAQKTDLLVKIPMPGKAESLNAAMAAGILMYEVLRQRSNV</sequence>
<dbReference type="Gene3D" id="3.30.1330.30">
    <property type="match status" value="1"/>
</dbReference>
<comment type="caution">
    <text evidence="5">The sequence shown here is derived from an EMBL/GenBank/DDBJ whole genome shotgun (WGS) entry which is preliminary data.</text>
</comment>
<dbReference type="PANTHER" id="PTHR43191">
    <property type="entry name" value="RRNA METHYLTRANSFERASE 3"/>
    <property type="match status" value="1"/>
</dbReference>
<evidence type="ECO:0000256" key="3">
    <source>
        <dbReference type="ARBA" id="ARBA00022679"/>
    </source>
</evidence>
<evidence type="ECO:0000256" key="1">
    <source>
        <dbReference type="ARBA" id="ARBA00007228"/>
    </source>
</evidence>
<evidence type="ECO:0000313" key="5">
    <source>
        <dbReference type="EMBL" id="KAE9635673.1"/>
    </source>
</evidence>
<dbReference type="GO" id="GO:0006396">
    <property type="term" value="P:RNA processing"/>
    <property type="evidence" value="ECO:0007669"/>
    <property type="project" value="InterPro"/>
</dbReference>
<dbReference type="GO" id="GO:0003723">
    <property type="term" value="F:RNA binding"/>
    <property type="evidence" value="ECO:0007669"/>
    <property type="project" value="InterPro"/>
</dbReference>
<name>A0A7C8HFF6_9FIRM</name>
<dbReference type="Pfam" id="PF00588">
    <property type="entry name" value="SpoU_methylase"/>
    <property type="match status" value="1"/>
</dbReference>
<organism evidence="5 6">
    <name type="scientific">Defluviitalea raffinosedens</name>
    <dbReference type="NCBI Taxonomy" id="1450156"/>
    <lineage>
        <taxon>Bacteria</taxon>
        <taxon>Bacillati</taxon>
        <taxon>Bacillota</taxon>
        <taxon>Clostridia</taxon>
        <taxon>Lachnospirales</taxon>
        <taxon>Defluviitaleaceae</taxon>
        <taxon>Defluviitalea</taxon>
    </lineage>
</organism>
<dbReference type="SUPFAM" id="SSF55315">
    <property type="entry name" value="L30e-like"/>
    <property type="match status" value="1"/>
</dbReference>
<dbReference type="SMART" id="SM00967">
    <property type="entry name" value="SpoU_sub_bind"/>
    <property type="match status" value="1"/>
</dbReference>
<dbReference type="GO" id="GO:0008173">
    <property type="term" value="F:RNA methyltransferase activity"/>
    <property type="evidence" value="ECO:0007669"/>
    <property type="project" value="InterPro"/>
</dbReference>